<evidence type="ECO:0000313" key="2">
    <source>
        <dbReference type="Proteomes" id="UP000603434"/>
    </source>
</evidence>
<comment type="caution">
    <text evidence="1">The sequence shown here is derived from an EMBL/GenBank/DDBJ whole genome shotgun (WGS) entry which is preliminary data.</text>
</comment>
<organism evidence="1 2">
    <name type="scientific">Candidatus Desulfatibia profunda</name>
    <dbReference type="NCBI Taxonomy" id="2841695"/>
    <lineage>
        <taxon>Bacteria</taxon>
        <taxon>Pseudomonadati</taxon>
        <taxon>Thermodesulfobacteriota</taxon>
        <taxon>Desulfobacteria</taxon>
        <taxon>Desulfobacterales</taxon>
        <taxon>Desulfobacterales incertae sedis</taxon>
        <taxon>Candidatus Desulfatibia</taxon>
    </lineage>
</organism>
<accession>A0A8J6TKC5</accession>
<evidence type="ECO:0000313" key="1">
    <source>
        <dbReference type="EMBL" id="MBC8360129.1"/>
    </source>
</evidence>
<dbReference type="EMBL" id="JACNJH010000066">
    <property type="protein sequence ID" value="MBC8360129.1"/>
    <property type="molecule type" value="Genomic_DNA"/>
</dbReference>
<dbReference type="AlphaFoldDB" id="A0A8J6TKC5"/>
<protein>
    <submittedName>
        <fullName evidence="1">Uncharacterized protein</fullName>
    </submittedName>
</protein>
<dbReference type="Proteomes" id="UP000603434">
    <property type="component" value="Unassembled WGS sequence"/>
</dbReference>
<proteinExistence type="predicted"/>
<gene>
    <name evidence="1" type="ORF">H8E23_01860</name>
</gene>
<sequence length="102" mass="11597">MKRQQMGLESPNALRPWVIKGVTFPHGTEFRSKYKGYFYYGKVFGGALVLKGKRFLSPSAAAVSITRNPVDGWVFWHCKLPGHSCWVNICEFKNNRSCPNIS</sequence>
<reference evidence="1 2" key="1">
    <citation type="submission" date="2020-08" db="EMBL/GenBank/DDBJ databases">
        <title>Bridging the membrane lipid divide: bacteria of the FCB group superphylum have the potential to synthesize archaeal ether lipids.</title>
        <authorList>
            <person name="Villanueva L."/>
            <person name="Von Meijenfeldt F.A.B."/>
            <person name="Westbye A.B."/>
            <person name="Yadav S."/>
            <person name="Hopmans E.C."/>
            <person name="Dutilh B.E."/>
            <person name="Sinninghe Damste J.S."/>
        </authorList>
    </citation>
    <scope>NUCLEOTIDE SEQUENCE [LARGE SCALE GENOMIC DNA]</scope>
    <source>
        <strain evidence="1">NIOZ-UU30</strain>
    </source>
</reference>
<name>A0A8J6TKC5_9BACT</name>